<comment type="caution">
    <text evidence="5">The sequence shown here is derived from an EMBL/GenBank/DDBJ whole genome shotgun (WGS) entry which is preliminary data.</text>
</comment>
<dbReference type="InterPro" id="IPR051219">
    <property type="entry name" value="Heterochromatin_chromo-domain"/>
</dbReference>
<gene>
    <name evidence="5" type="ORF">BJ322DRAFT_757278</name>
</gene>
<evidence type="ECO:0000259" key="4">
    <source>
        <dbReference type="PROSITE" id="PS50013"/>
    </source>
</evidence>
<feature type="compositionally biased region" description="Pro residues" evidence="3">
    <location>
        <begin position="203"/>
        <end position="220"/>
    </location>
</feature>
<feature type="compositionally biased region" description="Low complexity" evidence="3">
    <location>
        <begin position="263"/>
        <end position="276"/>
    </location>
</feature>
<dbReference type="InterPro" id="IPR000953">
    <property type="entry name" value="Chromo/chromo_shadow_dom"/>
</dbReference>
<dbReference type="PROSITE" id="PS50013">
    <property type="entry name" value="CHROMO_2"/>
    <property type="match status" value="1"/>
</dbReference>
<dbReference type="GO" id="GO:0006338">
    <property type="term" value="P:chromatin remodeling"/>
    <property type="evidence" value="ECO:0007669"/>
    <property type="project" value="UniProtKB-ARBA"/>
</dbReference>
<reference evidence="5" key="2">
    <citation type="submission" date="2020-11" db="EMBL/GenBank/DDBJ databases">
        <authorList>
            <consortium name="DOE Joint Genome Institute"/>
            <person name="Kuo A."/>
            <person name="Miyauchi S."/>
            <person name="Kiss E."/>
            <person name="Drula E."/>
            <person name="Kohler A."/>
            <person name="Sanchez-Garcia M."/>
            <person name="Andreopoulos B."/>
            <person name="Barry K.W."/>
            <person name="Bonito G."/>
            <person name="Buee M."/>
            <person name="Carver A."/>
            <person name="Chen C."/>
            <person name="Cichocki N."/>
            <person name="Clum A."/>
            <person name="Culley D."/>
            <person name="Crous P.W."/>
            <person name="Fauchery L."/>
            <person name="Girlanda M."/>
            <person name="Hayes R."/>
            <person name="Keri Z."/>
            <person name="Labutti K."/>
            <person name="Lipzen A."/>
            <person name="Lombard V."/>
            <person name="Magnuson J."/>
            <person name="Maillard F."/>
            <person name="Morin E."/>
            <person name="Murat C."/>
            <person name="Nolan M."/>
            <person name="Ohm R."/>
            <person name="Pangilinan J."/>
            <person name="Pereira M."/>
            <person name="Perotto S."/>
            <person name="Peter M."/>
            <person name="Riley R."/>
            <person name="Sitrit Y."/>
            <person name="Stielow B."/>
            <person name="Szollosi G."/>
            <person name="Zifcakova L."/>
            <person name="Stursova M."/>
            <person name="Spatafora J.W."/>
            <person name="Tedersoo L."/>
            <person name="Vaario L.-M."/>
            <person name="Yamada A."/>
            <person name="Yan M."/>
            <person name="Wang P."/>
            <person name="Xu J."/>
            <person name="Bruns T."/>
            <person name="Baldrian P."/>
            <person name="Vilgalys R."/>
            <person name="Henrissat B."/>
            <person name="Grigoriev I.V."/>
            <person name="Hibbett D."/>
            <person name="Nagy L.G."/>
            <person name="Martin F.M."/>
        </authorList>
    </citation>
    <scope>NUCLEOTIDE SEQUENCE</scope>
    <source>
        <strain evidence="5">UH-Tt-Lm1</strain>
    </source>
</reference>
<dbReference type="Pfam" id="PF00385">
    <property type="entry name" value="Chromo"/>
    <property type="match status" value="1"/>
</dbReference>
<dbReference type="InterPro" id="IPR023780">
    <property type="entry name" value="Chromo_domain"/>
</dbReference>
<evidence type="ECO:0000256" key="3">
    <source>
        <dbReference type="SAM" id="MobiDB-lite"/>
    </source>
</evidence>
<accession>A0A9P6L7G6</accession>
<sequence length="354" mass="39076">MGKRKKRSTPSPPQSSDETEYSVITAARKIEGKWQYLVKWYKFEDHENSWEPQSNFNDCERLLNSFWAEVGEYKREKAREGIEIFPRQQWIDKEKTLFSETRKSEDNAAREVDSDEDDVPLRKLVGKSSKDIDGSDDDEPLSVSLRRPTTFKETGLLKPNKQKSEGVAKHTGIISNKMPKKFAGTDVTFGKKKTLPIADKVPPLAPVNQPRPRPSKPPANSPTSQSPTRVTVFSDPQTSSLSSLRQTANQAAGSDRSLGKTQLLPPSSIKSSSSLSTKARIATDMAKEREFVWRIKISGHTVLGQSSISPRVASTHVAPAPLQRTQQPTAGEGSFFATTLASASAPTPAGRTLP</sequence>
<feature type="compositionally biased region" description="Basic and acidic residues" evidence="3">
    <location>
        <begin position="99"/>
        <end position="112"/>
    </location>
</feature>
<evidence type="ECO:0000256" key="1">
    <source>
        <dbReference type="ARBA" id="ARBA00004123"/>
    </source>
</evidence>
<dbReference type="SUPFAM" id="SSF54160">
    <property type="entry name" value="Chromo domain-like"/>
    <property type="match status" value="1"/>
</dbReference>
<keyword evidence="6" id="KW-1185">Reference proteome</keyword>
<dbReference type="AlphaFoldDB" id="A0A9P6L7G6"/>
<organism evidence="5 6">
    <name type="scientific">Thelephora terrestris</name>
    <dbReference type="NCBI Taxonomy" id="56493"/>
    <lineage>
        <taxon>Eukaryota</taxon>
        <taxon>Fungi</taxon>
        <taxon>Dikarya</taxon>
        <taxon>Basidiomycota</taxon>
        <taxon>Agaricomycotina</taxon>
        <taxon>Agaricomycetes</taxon>
        <taxon>Thelephorales</taxon>
        <taxon>Thelephoraceae</taxon>
        <taxon>Thelephora</taxon>
    </lineage>
</organism>
<dbReference type="EMBL" id="WIUZ02000006">
    <property type="protein sequence ID" value="KAF9785979.1"/>
    <property type="molecule type" value="Genomic_DNA"/>
</dbReference>
<name>A0A9P6L7G6_9AGAM</name>
<feature type="domain" description="Chromo" evidence="4">
    <location>
        <begin position="17"/>
        <end position="78"/>
    </location>
</feature>
<comment type="subcellular location">
    <subcellularLocation>
        <location evidence="1">Nucleus</location>
    </subcellularLocation>
</comment>
<dbReference type="SMART" id="SM00298">
    <property type="entry name" value="CHROMO"/>
    <property type="match status" value="1"/>
</dbReference>
<dbReference type="PANTHER" id="PTHR22812">
    <property type="entry name" value="CHROMOBOX PROTEIN"/>
    <property type="match status" value="1"/>
</dbReference>
<dbReference type="GO" id="GO:0005634">
    <property type="term" value="C:nucleus"/>
    <property type="evidence" value="ECO:0007669"/>
    <property type="project" value="UniProtKB-SubCell"/>
</dbReference>
<keyword evidence="2" id="KW-0539">Nucleus</keyword>
<evidence type="ECO:0000256" key="2">
    <source>
        <dbReference type="ARBA" id="ARBA00023242"/>
    </source>
</evidence>
<feature type="compositionally biased region" description="Polar residues" evidence="3">
    <location>
        <begin position="221"/>
        <end position="252"/>
    </location>
</feature>
<reference evidence="5" key="1">
    <citation type="journal article" date="2020" name="Nat. Commun.">
        <title>Large-scale genome sequencing of mycorrhizal fungi provides insights into the early evolution of symbiotic traits.</title>
        <authorList>
            <person name="Miyauchi S."/>
            <person name="Kiss E."/>
            <person name="Kuo A."/>
            <person name="Drula E."/>
            <person name="Kohler A."/>
            <person name="Sanchez-Garcia M."/>
            <person name="Morin E."/>
            <person name="Andreopoulos B."/>
            <person name="Barry K.W."/>
            <person name="Bonito G."/>
            <person name="Buee M."/>
            <person name="Carver A."/>
            <person name="Chen C."/>
            <person name="Cichocki N."/>
            <person name="Clum A."/>
            <person name="Culley D."/>
            <person name="Crous P.W."/>
            <person name="Fauchery L."/>
            <person name="Girlanda M."/>
            <person name="Hayes R.D."/>
            <person name="Keri Z."/>
            <person name="LaButti K."/>
            <person name="Lipzen A."/>
            <person name="Lombard V."/>
            <person name="Magnuson J."/>
            <person name="Maillard F."/>
            <person name="Murat C."/>
            <person name="Nolan M."/>
            <person name="Ohm R.A."/>
            <person name="Pangilinan J."/>
            <person name="Pereira M.F."/>
            <person name="Perotto S."/>
            <person name="Peter M."/>
            <person name="Pfister S."/>
            <person name="Riley R."/>
            <person name="Sitrit Y."/>
            <person name="Stielow J.B."/>
            <person name="Szollosi G."/>
            <person name="Zifcakova L."/>
            <person name="Stursova M."/>
            <person name="Spatafora J.W."/>
            <person name="Tedersoo L."/>
            <person name="Vaario L.M."/>
            <person name="Yamada A."/>
            <person name="Yan M."/>
            <person name="Wang P."/>
            <person name="Xu J."/>
            <person name="Bruns T."/>
            <person name="Baldrian P."/>
            <person name="Vilgalys R."/>
            <person name="Dunand C."/>
            <person name="Henrissat B."/>
            <person name="Grigoriev I.V."/>
            <person name="Hibbett D."/>
            <person name="Nagy L.G."/>
            <person name="Martin F.M."/>
        </authorList>
    </citation>
    <scope>NUCLEOTIDE SEQUENCE</scope>
    <source>
        <strain evidence="5">UH-Tt-Lm1</strain>
    </source>
</reference>
<protein>
    <recommendedName>
        <fullName evidence="4">Chromo domain-containing protein</fullName>
    </recommendedName>
</protein>
<feature type="region of interest" description="Disordered" evidence="3">
    <location>
        <begin position="1"/>
        <end position="20"/>
    </location>
</feature>
<dbReference type="InterPro" id="IPR016197">
    <property type="entry name" value="Chromo-like_dom_sf"/>
</dbReference>
<dbReference type="Gene3D" id="2.40.50.40">
    <property type="match status" value="1"/>
</dbReference>
<dbReference type="Proteomes" id="UP000736335">
    <property type="component" value="Unassembled WGS sequence"/>
</dbReference>
<feature type="region of interest" description="Disordered" evidence="3">
    <location>
        <begin position="99"/>
        <end position="280"/>
    </location>
</feature>
<dbReference type="OrthoDB" id="2630497at2759"/>
<evidence type="ECO:0000313" key="5">
    <source>
        <dbReference type="EMBL" id="KAF9785979.1"/>
    </source>
</evidence>
<evidence type="ECO:0000313" key="6">
    <source>
        <dbReference type="Proteomes" id="UP000736335"/>
    </source>
</evidence>
<proteinExistence type="predicted"/>